<feature type="domain" description="Cadherin-like" evidence="3">
    <location>
        <begin position="1305"/>
        <end position="1403"/>
    </location>
</feature>
<feature type="compositionally biased region" description="Basic and acidic residues" evidence="1">
    <location>
        <begin position="2614"/>
        <end position="2625"/>
    </location>
</feature>
<feature type="compositionally biased region" description="Basic and acidic residues" evidence="1">
    <location>
        <begin position="1"/>
        <end position="26"/>
    </location>
</feature>
<evidence type="ECO:0000259" key="3">
    <source>
        <dbReference type="Pfam" id="PF17892"/>
    </source>
</evidence>
<dbReference type="NCBIfam" id="NF012211">
    <property type="entry name" value="tand_rpt_95"/>
    <property type="match status" value="6"/>
</dbReference>
<feature type="compositionally biased region" description="Low complexity" evidence="1">
    <location>
        <begin position="103"/>
        <end position="116"/>
    </location>
</feature>
<gene>
    <name evidence="4" type="ORF">PYE51_02125</name>
</gene>
<feature type="region of interest" description="Disordered" evidence="1">
    <location>
        <begin position="1"/>
        <end position="35"/>
    </location>
</feature>
<feature type="region of interest" description="Disordered" evidence="1">
    <location>
        <begin position="2489"/>
        <end position="2523"/>
    </location>
</feature>
<feature type="region of interest" description="Disordered" evidence="1">
    <location>
        <begin position="98"/>
        <end position="134"/>
    </location>
</feature>
<feature type="compositionally biased region" description="Polar residues" evidence="1">
    <location>
        <begin position="124"/>
        <end position="134"/>
    </location>
</feature>
<dbReference type="InterPro" id="IPR040853">
    <property type="entry name" value="RapA2_cadherin-like"/>
</dbReference>
<feature type="domain" description="Cadherin-like" evidence="3">
    <location>
        <begin position="1519"/>
        <end position="1616"/>
    </location>
</feature>
<dbReference type="NCBIfam" id="TIGR01965">
    <property type="entry name" value="VCBS_repeat"/>
    <property type="match status" value="8"/>
</dbReference>
<dbReference type="Gene3D" id="2.60.40.10">
    <property type="entry name" value="Immunoglobulins"/>
    <property type="match status" value="4"/>
</dbReference>
<dbReference type="InterPro" id="IPR010221">
    <property type="entry name" value="VCBS_dom"/>
</dbReference>
<dbReference type="EMBL" id="CP118709">
    <property type="protein sequence ID" value="WGK82069.1"/>
    <property type="molecule type" value="Genomic_DNA"/>
</dbReference>
<feature type="domain" description="RapA2 cadherin-like" evidence="2">
    <location>
        <begin position="441"/>
        <end position="508"/>
    </location>
</feature>
<accession>A0AAX3U6J8</accession>
<feature type="domain" description="Cadherin-like" evidence="3">
    <location>
        <begin position="863"/>
        <end position="958"/>
    </location>
</feature>
<dbReference type="Pfam" id="PF17892">
    <property type="entry name" value="Cadherin_5"/>
    <property type="match status" value="6"/>
</dbReference>
<protein>
    <submittedName>
        <fullName evidence="4">VCBS domain-containing protein</fullName>
    </submittedName>
</protein>
<dbReference type="InterPro" id="IPR041690">
    <property type="entry name" value="Cadherin_5"/>
</dbReference>
<evidence type="ECO:0000313" key="4">
    <source>
        <dbReference type="EMBL" id="WGK82069.1"/>
    </source>
</evidence>
<dbReference type="Proteomes" id="UP001239257">
    <property type="component" value="Chromosome 1"/>
</dbReference>
<feature type="domain" description="Cadherin-like" evidence="3">
    <location>
        <begin position="1088"/>
        <end position="1185"/>
    </location>
</feature>
<feature type="domain" description="Cadherin-like" evidence="3">
    <location>
        <begin position="2039"/>
        <end position="2144"/>
    </location>
</feature>
<feature type="domain" description="Cadherin-like" evidence="3">
    <location>
        <begin position="546"/>
        <end position="641"/>
    </location>
</feature>
<sequence>MANKKNVETSKKNSEVKNKKSSELKQNKLSPKKKLKLHSHLKVNIPLFQSLMMVLPSLAKHSEAVEISDKPDDKADLAMTDSMVEKDIIANHAKAAPLEAAHHNSQSSENHISSISGTSKEPHSSNTPLVPSHHLSTLSHPQVHYIPSVSIPTISAENHSQTTHSSRPLTPSLPVSFIPETIKGTYGELHVNVNGQYTFVLNHNSPQYFLLNQHQHGTDHFVLHLSNGSSIIVQIPVTGQQDTPSISGDLTGFVTEDHNIDSQGLLHANGKIDVLDPDQGESSVKPEVITGKYGVLTIDANGYWKYQVDNSLSNIQALTSATSLHESFTIHTKDGTPQTIEMSIGGNDDNAVVTGIDTGSVKEDLTTQVQGQLSVTDLDLGENHFQTSHITGNFGILTINKDGLWTYDLDNTNPAVQALGKVSSATDTITVHSADGTPHLVTITINGTNDTATISSATVEVAETDKAVTTSGTLTSTDVDNPDNAFTPDSITGSHGNLTIDANGHWVFTANSAFNQLNVGDKVEETFTVTSVDGTPSTIKVTINGTNDAPTMSSSVTLAAGKEDTAVTLQVSDLLTHASDIDHNAQLSIHNLSADHGQITDNHDGTFRFIPDKDYNGPVRFNYQVQDEHGASAPQSASMDLSAVGDAALIIGSGSTLKEDVNLGTAPGDRGKLQAYGQLIVVDPDGPTESGFEDPLTAGLYKGSLGGSLQVNPDGQYMYSLGNFRVDYLKEGDVAHDRFTVHSLDGTTHTLEFEIQGTNDAPYIRGNLHHAVWEDEAVLRGQLNGTDADAGDQQHLVYSTTALVAGFHLNADGSYTFDPSDSAYQHLTGRDIWGSAIKIPVTVTDQDGLSTTQNLSISVMGRNDAPVVSADVQLASGTEDTTVTIHASALLTNATDVDDSETLSLSISGLRSDHGSITDNHDGTYTFTPDPDYNGPVQFSYAVQDRNGASTPAHATMVLSAVADAATITGTDTGSVTEDLHLHAPVQGNYAYKLEAHGTLQAIDPDSGESGFEFKTLISTAMHPEWAPYTSPLGGQLAIDPKGNWNYYIDNRQPEVQQLGKNETLTDTVTVHSIDGTTHDIVITIHGTNDAPTVSSEVQLNSGKEDTVQTFTTADLLANAIDVDHNDQSQLTIANLIADHGSIRNNQDGTYTFTPDKDYNGKVHFTYDVKDAHSGVTHTGANMHLAPVGDAATISGADTGSITEDRHVLPDSMHRIQVVGSLSISDPDTGEDHFRASGAFGHERAISDPFQGEMHIDRYGNWDYVLENGNPAVQALKQGETKDVIYEVHSADGTPHRITITVTGTNDAPTVSSPVTLAAGTEDTAVTLTPAQLLANATDADHDTLSVQNLQALKPDGSSAGSITTNTQGNFVFTPEQDYHGHVNFSYEVNDGHTTTAATTSMALNSRIDHATFSGGGRGDEDTTIALNIRATEHGGDTLDHVLITNVPAGATLSAGSVDAHGNWIVTKADLANLQVAPPKDFNGHIDLTLTGFTTDGTATSAGVAQTVHVGIDVNAVNDAATVTADSVMHAADLGSTNEDTARTFTEVQLLQMMGANDADGDILHVTAVNSPHGTFSRDAASGDWTFTPTANYHGDVAVSVTVNDGHTDTQAHGTLSVASVTDAASIQMHLSTAEASMQTDHAGLSVTHLSGAHLADKTPIGLSAEIVVQMPSGAHYNEDSVLLQFGQAAAKGSSVGSVAGYQYLDDGSSYGGFEQFSVTNPKNLTIWMPGHMPIQTGIDITQDQQAHRYTFSVDLASHTATAYLDGHPVFHTDTARVWSSMQDLGTAVNGHIDVSGSDAGSYTGQPHFWCEHDGKMDRAPKFVSERAVGIGITLGDGLHPLANHVGEVMGSNGKMHAQVHDLSVQASISGVVIATGEVTDAQVAAGPLSSVGPDRVVIDLGVANGHIVDHSGHQTDALEHHTLSHPPVTQSNSLHHDLNLDVQPNDPDDHIISVKLTGLPEGTVLDDGHGHTATVQGGQAVDVQDWNRATIGVQLPANAPKGDVPLHVEVTTTGPDGTTATSAADNTSMHVSDAMTDTAPDIVQSIMLGDEDQTYHFREQDFGYSDKDGDPLDHVTITQLPDSASGQILLNGHTVIAGQSIAVSDIGGLFFQPAHNFNGDVNFQFSVSDGQKDSAPSRGTLSIAPVNDAPVLTVDIADTSDNVLNAAEAHTATISGNVDPSVAATLDRIEISDGTNTISVDGSSVNLTKDGDFQVIGVDLSSLQDGTLMVTAHATSFDGTTAMSTDAITKYTPPTISVTVDTINAHHVTAGITASTVQGYARSIGQHATTASGHHEISGHGSSDIIIVQGPLTEEAELKSGNDILYIGGRLTDEEIDGGSGSDTLILGAYNRNNAPRLHSDKIGNMEIESIENIILGDGTILKGHLPPNFPSVGHDYYEVPVNIQAHLSSSDESVSSIRLIHLEQGLTLQSNGHNINANQDGSYTVPANGHLVVISAHPISSGHHYFETEVTTHNSVTGVTAVTTEDLHGHIQSHVNPPPPPPPVQHDEPDLSPSDSVQDFTVTLDDSSSTDTIWENHAQVSHERPVGAAAYLDALGIQPNTSPTSGHVQPADMDIVLAQVDQQHAVDYDQTHLDMSDALEHHDAANNHNHNHNQDDEHHHHNDVNGLPDIDPNN</sequence>
<evidence type="ECO:0000313" key="5">
    <source>
        <dbReference type="Proteomes" id="UP001239257"/>
    </source>
</evidence>
<feature type="domain" description="RapA2 cadherin-like" evidence="2">
    <location>
        <begin position="233"/>
        <end position="306"/>
    </location>
</feature>
<feature type="region of interest" description="Disordered" evidence="1">
    <location>
        <begin position="2606"/>
        <end position="2636"/>
    </location>
</feature>
<dbReference type="Gene3D" id="2.60.40.3440">
    <property type="match status" value="2"/>
</dbReference>
<proteinExistence type="predicted"/>
<feature type="domain" description="RapA2 cadherin-like" evidence="2">
    <location>
        <begin position="338"/>
        <end position="407"/>
    </location>
</feature>
<evidence type="ECO:0000259" key="2">
    <source>
        <dbReference type="Pfam" id="PF17803"/>
    </source>
</evidence>
<dbReference type="InterPro" id="IPR013783">
    <property type="entry name" value="Ig-like_fold"/>
</dbReference>
<evidence type="ECO:0000256" key="1">
    <source>
        <dbReference type="SAM" id="MobiDB-lite"/>
    </source>
</evidence>
<name>A0AAX3U6J8_9VIBR</name>
<dbReference type="RefSeq" id="WP_301065281.1">
    <property type="nucleotide sequence ID" value="NZ_CP118709.1"/>
</dbReference>
<dbReference type="Gene3D" id="2.60.40.2810">
    <property type="match status" value="1"/>
</dbReference>
<reference evidence="4" key="1">
    <citation type="submission" date="2022-02" db="EMBL/GenBank/DDBJ databases">
        <title>Emergence and expansion in Europe of a Vibrio aestuarianus clonal complex pathogenic for oysters.</title>
        <authorList>
            <person name="Mesnil A."/>
            <person name="Travers M.-A."/>
        </authorList>
    </citation>
    <scope>NUCLEOTIDE SEQUENCE</scope>
    <source>
        <strain evidence="4">U29</strain>
    </source>
</reference>
<organism evidence="4 5">
    <name type="scientific">Vibrio aestuarianus</name>
    <dbReference type="NCBI Taxonomy" id="28171"/>
    <lineage>
        <taxon>Bacteria</taxon>
        <taxon>Pseudomonadati</taxon>
        <taxon>Pseudomonadota</taxon>
        <taxon>Gammaproteobacteria</taxon>
        <taxon>Vibrionales</taxon>
        <taxon>Vibrionaceae</taxon>
        <taxon>Vibrio</taxon>
    </lineage>
</organism>
<dbReference type="Pfam" id="PF17803">
    <property type="entry name" value="Cadherin_4"/>
    <property type="match status" value="3"/>
</dbReference>